<organism evidence="2 3">
    <name type="scientific">Plakobranchus ocellatus</name>
    <dbReference type="NCBI Taxonomy" id="259542"/>
    <lineage>
        <taxon>Eukaryota</taxon>
        <taxon>Metazoa</taxon>
        <taxon>Spiralia</taxon>
        <taxon>Lophotrochozoa</taxon>
        <taxon>Mollusca</taxon>
        <taxon>Gastropoda</taxon>
        <taxon>Heterobranchia</taxon>
        <taxon>Euthyneura</taxon>
        <taxon>Panpulmonata</taxon>
        <taxon>Sacoglossa</taxon>
        <taxon>Placobranchoidea</taxon>
        <taxon>Plakobranchidae</taxon>
        <taxon>Plakobranchus</taxon>
    </lineage>
</organism>
<dbReference type="Proteomes" id="UP000735302">
    <property type="component" value="Unassembled WGS sequence"/>
</dbReference>
<dbReference type="EMBL" id="BLXT01001645">
    <property type="protein sequence ID" value="GFN87008.1"/>
    <property type="molecule type" value="Genomic_DNA"/>
</dbReference>
<feature type="region of interest" description="Disordered" evidence="1">
    <location>
        <begin position="1"/>
        <end position="58"/>
    </location>
</feature>
<gene>
    <name evidence="2" type="ORF">PoB_001351400</name>
</gene>
<dbReference type="AlphaFoldDB" id="A0AAV3YZ41"/>
<name>A0AAV3YZ41_9GAST</name>
<comment type="caution">
    <text evidence="2">The sequence shown here is derived from an EMBL/GenBank/DDBJ whole genome shotgun (WGS) entry which is preliminary data.</text>
</comment>
<evidence type="ECO:0000313" key="3">
    <source>
        <dbReference type="Proteomes" id="UP000735302"/>
    </source>
</evidence>
<evidence type="ECO:0000256" key="1">
    <source>
        <dbReference type="SAM" id="MobiDB-lite"/>
    </source>
</evidence>
<protein>
    <submittedName>
        <fullName evidence="2">Uncharacterized protein</fullName>
    </submittedName>
</protein>
<proteinExistence type="predicted"/>
<reference evidence="2 3" key="1">
    <citation type="journal article" date="2021" name="Elife">
        <title>Chloroplast acquisition without the gene transfer in kleptoplastic sea slugs, Plakobranchus ocellatus.</title>
        <authorList>
            <person name="Maeda T."/>
            <person name="Takahashi S."/>
            <person name="Yoshida T."/>
            <person name="Shimamura S."/>
            <person name="Takaki Y."/>
            <person name="Nagai Y."/>
            <person name="Toyoda A."/>
            <person name="Suzuki Y."/>
            <person name="Arimoto A."/>
            <person name="Ishii H."/>
            <person name="Satoh N."/>
            <person name="Nishiyama T."/>
            <person name="Hasebe M."/>
            <person name="Maruyama T."/>
            <person name="Minagawa J."/>
            <person name="Obokata J."/>
            <person name="Shigenobu S."/>
        </authorList>
    </citation>
    <scope>NUCLEOTIDE SEQUENCE [LARGE SCALE GENOMIC DNA]</scope>
</reference>
<evidence type="ECO:0000313" key="2">
    <source>
        <dbReference type="EMBL" id="GFN87008.1"/>
    </source>
</evidence>
<feature type="compositionally biased region" description="Basic and acidic residues" evidence="1">
    <location>
        <begin position="40"/>
        <end position="51"/>
    </location>
</feature>
<keyword evidence="3" id="KW-1185">Reference proteome</keyword>
<sequence>MISGFKPPVRPSAGGGARTRDRKVPADLRASSLSTVRATEAPEIKRERGGGGEEMEEQNVTCANTSFVTRPIYHGEHPFVFQAWEHSRLLTSAGTN</sequence>
<accession>A0AAV3YZ41</accession>